<dbReference type="EMBL" id="CP062796">
    <property type="protein sequence ID" value="QUL99291.1"/>
    <property type="molecule type" value="Genomic_DNA"/>
</dbReference>
<dbReference type="KEGG" id="fcz:IMF26_04340"/>
<dbReference type="GO" id="GO:0110001">
    <property type="term" value="C:toxin-antitoxin complex"/>
    <property type="evidence" value="ECO:0007669"/>
    <property type="project" value="InterPro"/>
</dbReference>
<keyword evidence="3" id="KW-0378">Hydrolase</keyword>
<name>A0AAT9LE34_9FIRM</name>
<dbReference type="GO" id="GO:0016787">
    <property type="term" value="F:hydrolase activity"/>
    <property type="evidence" value="ECO:0007669"/>
    <property type="project" value="UniProtKB-KW"/>
</dbReference>
<keyword evidence="1" id="KW-1277">Toxin-antitoxin system</keyword>
<dbReference type="InterPro" id="IPR008201">
    <property type="entry name" value="HepT-like"/>
</dbReference>
<evidence type="ECO:0000256" key="3">
    <source>
        <dbReference type="ARBA" id="ARBA00022801"/>
    </source>
</evidence>
<protein>
    <submittedName>
        <fullName evidence="5">DUF86 domain-containing protein</fullName>
    </submittedName>
</protein>
<evidence type="ECO:0000256" key="1">
    <source>
        <dbReference type="ARBA" id="ARBA00022649"/>
    </source>
</evidence>
<organism evidence="5">
    <name type="scientific">Candidatus Fermentithermobacillus carboniphilus</name>
    <dbReference type="NCBI Taxonomy" id="3085328"/>
    <lineage>
        <taxon>Bacteria</taxon>
        <taxon>Bacillati</taxon>
        <taxon>Bacillota</taxon>
        <taxon>Candidatus Fermentithermobacillia</taxon>
        <taxon>Candidatus Fermentithermobacillales</taxon>
        <taxon>Candidatus Fermentithermobacillaceae</taxon>
        <taxon>Candidatus Fermentithermobacillus</taxon>
    </lineage>
</organism>
<sequence>MAIAPSAGERNIIVHEYEDIDDVTVFESIDDTLNLYREYVTAVLEYLEKAQ</sequence>
<dbReference type="Pfam" id="PF01934">
    <property type="entry name" value="HepT-like"/>
    <property type="match status" value="1"/>
</dbReference>
<dbReference type="InterPro" id="IPR037038">
    <property type="entry name" value="HepT-like_sf"/>
</dbReference>
<proteinExistence type="inferred from homology"/>
<dbReference type="GO" id="GO:0004540">
    <property type="term" value="F:RNA nuclease activity"/>
    <property type="evidence" value="ECO:0007669"/>
    <property type="project" value="InterPro"/>
</dbReference>
<evidence type="ECO:0000313" key="5">
    <source>
        <dbReference type="EMBL" id="QUL99291.1"/>
    </source>
</evidence>
<dbReference type="Gene3D" id="1.20.120.580">
    <property type="entry name" value="bsu32300-like"/>
    <property type="match status" value="1"/>
</dbReference>
<evidence type="ECO:0000256" key="4">
    <source>
        <dbReference type="ARBA" id="ARBA00024207"/>
    </source>
</evidence>
<reference evidence="5" key="2">
    <citation type="journal article" date="2023" name="Biology">
        <title>Prokaryotic Life Associated with Coal-Fire Gas Vents Revealed by Metagenomics.</title>
        <authorList>
            <person name="Kadnikov V.V."/>
            <person name="Mardanov A.V."/>
            <person name="Beletsky A.V."/>
            <person name="Karnachuk O.V."/>
            <person name="Ravin N.V."/>
        </authorList>
    </citation>
    <scope>NUCLEOTIDE SEQUENCE</scope>
    <source>
        <strain evidence="5">Bu02</strain>
    </source>
</reference>
<dbReference type="AlphaFoldDB" id="A0AAT9LE34"/>
<reference evidence="5" key="1">
    <citation type="submission" date="2020-10" db="EMBL/GenBank/DDBJ databases">
        <authorList>
            <person name="Kadnikov V."/>
            <person name="Beletsky A.V."/>
            <person name="Mardanov A.V."/>
            <person name="Karnachuk O.V."/>
            <person name="Ravin N.V."/>
        </authorList>
    </citation>
    <scope>NUCLEOTIDE SEQUENCE</scope>
    <source>
        <strain evidence="5">Bu02</strain>
    </source>
</reference>
<evidence type="ECO:0000256" key="2">
    <source>
        <dbReference type="ARBA" id="ARBA00022722"/>
    </source>
</evidence>
<keyword evidence="2" id="KW-0540">Nuclease</keyword>
<gene>
    <name evidence="5" type="ORF">IMF26_04340</name>
</gene>
<comment type="similarity">
    <text evidence="4">Belongs to the HepT RNase toxin family.</text>
</comment>
<accession>A0AAT9LE34</accession>